<keyword evidence="2" id="KW-1185">Reference proteome</keyword>
<sequence length="295" mass="33170">MGDTGDTRYSKLAGRTCWLIYVAMLIGCMLLLACGMLSPWFYVAPLHKHGFNRIVAGFGYPSAQITYKCMQAVFAENATSFADLPVSFVARKCGNDEKPDSSFWNDTAIRQAVEIHKADNNGIDECLWISLGSLVVASSTAIIFFLLFFMNVFACVCTVKYGRLLTAIGALFSSTFCLPAAICTFRAVFPLFKNHPLLRKIAGDLEPPYYLGIHNLMGHGRYSTFFAGFCLCFVIILGFTQAFVGVFRNHEKRKMIYDWEKNPSQYRRVSLAHKDCEQKHACNPDLHQLTRKEAN</sequence>
<organism evidence="2 3">
    <name type="scientific">Mesorhabditis belari</name>
    <dbReference type="NCBI Taxonomy" id="2138241"/>
    <lineage>
        <taxon>Eukaryota</taxon>
        <taxon>Metazoa</taxon>
        <taxon>Ecdysozoa</taxon>
        <taxon>Nematoda</taxon>
        <taxon>Chromadorea</taxon>
        <taxon>Rhabditida</taxon>
        <taxon>Rhabditina</taxon>
        <taxon>Rhabditomorpha</taxon>
        <taxon>Rhabditoidea</taxon>
        <taxon>Rhabditidae</taxon>
        <taxon>Mesorhabditinae</taxon>
        <taxon>Mesorhabditis</taxon>
    </lineage>
</organism>
<feature type="transmembrane region" description="Helical" evidence="1">
    <location>
        <begin position="225"/>
        <end position="247"/>
    </location>
</feature>
<reference evidence="3" key="1">
    <citation type="submission" date="2024-02" db="UniProtKB">
        <authorList>
            <consortium name="WormBaseParasite"/>
        </authorList>
    </citation>
    <scope>IDENTIFICATION</scope>
</reference>
<evidence type="ECO:0000313" key="3">
    <source>
        <dbReference type="WBParaSite" id="MBELARI_LOCUS17240"/>
    </source>
</evidence>
<proteinExistence type="predicted"/>
<accession>A0AAF3ESW3</accession>
<feature type="transmembrane region" description="Helical" evidence="1">
    <location>
        <begin position="164"/>
        <end position="189"/>
    </location>
</feature>
<feature type="transmembrane region" description="Helical" evidence="1">
    <location>
        <begin position="18"/>
        <end position="42"/>
    </location>
</feature>
<evidence type="ECO:0000256" key="1">
    <source>
        <dbReference type="SAM" id="Phobius"/>
    </source>
</evidence>
<protein>
    <submittedName>
        <fullName evidence="3">Uncharacterized protein</fullName>
    </submittedName>
</protein>
<keyword evidence="1" id="KW-1133">Transmembrane helix</keyword>
<dbReference type="AlphaFoldDB" id="A0AAF3ESW3"/>
<dbReference type="WBParaSite" id="MBELARI_LOCUS17240">
    <property type="protein sequence ID" value="MBELARI_LOCUS17240"/>
    <property type="gene ID" value="MBELARI_LOCUS17240"/>
</dbReference>
<name>A0AAF3ESW3_9BILA</name>
<keyword evidence="1" id="KW-0812">Transmembrane</keyword>
<dbReference type="Proteomes" id="UP000887575">
    <property type="component" value="Unassembled WGS sequence"/>
</dbReference>
<keyword evidence="1" id="KW-0472">Membrane</keyword>
<evidence type="ECO:0000313" key="2">
    <source>
        <dbReference type="Proteomes" id="UP000887575"/>
    </source>
</evidence>
<feature type="transmembrane region" description="Helical" evidence="1">
    <location>
        <begin position="127"/>
        <end position="152"/>
    </location>
</feature>